<feature type="domain" description="FAD/NAD(P)-binding" evidence="3">
    <location>
        <begin position="179"/>
        <end position="319"/>
    </location>
</feature>
<evidence type="ECO:0000259" key="2">
    <source>
        <dbReference type="Pfam" id="PF04324"/>
    </source>
</evidence>
<dbReference type="EMBL" id="CP013695">
    <property type="protein sequence ID" value="ALU31659.1"/>
    <property type="molecule type" value="Genomic_DNA"/>
</dbReference>
<reference evidence="6 7" key="1">
    <citation type="submission" date="2015-12" db="EMBL/GenBank/DDBJ databases">
        <title>A stable core within a dynamic pangenome in Sulfolobus acidocaldarius.</title>
        <authorList>
            <person name="Anderson R."/>
            <person name="Kouris A."/>
            <person name="Seward C."/>
            <person name="Campbell K."/>
            <person name="Whitaker R."/>
        </authorList>
    </citation>
    <scope>NUCLEOTIDE SEQUENCE [LARGE SCALE GENOMIC DNA]</scope>
    <source>
        <strain evidence="4 7">GG12-C01-09</strain>
        <strain evidence="5 6">NG05B_CO5_07</strain>
    </source>
</reference>
<dbReference type="PANTHER" id="PTHR42949:SF3">
    <property type="entry name" value="ANAEROBIC GLYCEROL-3-PHOSPHATE DEHYDROGENASE SUBUNIT B"/>
    <property type="match status" value="1"/>
</dbReference>
<evidence type="ECO:0000259" key="3">
    <source>
        <dbReference type="Pfam" id="PF07992"/>
    </source>
</evidence>
<sequence length="464" mass="52197">MSIPATISKKARKLIGISYEEQGMPYVEQVDSEGNRVNVVEQKIYIKKSFMTIPSSLRLIHTNKLLRTPSLLPIISNLQDLPYKYKPINNGKNKEIRDVTVERLIIGGGTSGLASMRENSLLITREELGDILFDEYTLERSFIIEELKKLYKYYQNHIISGRFLGKFDEGLVFDTVDQILIVKANEIVLAGGGRCLKPIFPGNNTPGIVSREFYLKRLKNKFQKILVLGYTDLAARTALHAKKSTILVPNNITISLSPYYKEQLDKKGVEISNGNIYNIESNNGKLIVQTDKTTLEADLIVFSVSKQPRLEITSSVGIGYIYDAGRHLYVPVHDQLGRNKNLFIVGGMRGIDNEYLSYLSGKASKGEEIDRFLEELKKYNPNQQNESPYNYGNGGIVCECEDISMEDINFALSLGIEKDVEKLKRITGLGTGHCQGKACTINLGDYLKSSRLISYRSPIYPVIL</sequence>
<dbReference type="EMBL" id="CP013694">
    <property type="protein sequence ID" value="ALU28933.1"/>
    <property type="molecule type" value="Genomic_DNA"/>
</dbReference>
<dbReference type="GO" id="GO:0016491">
    <property type="term" value="F:oxidoreductase activity"/>
    <property type="evidence" value="ECO:0007669"/>
    <property type="project" value="UniProtKB-KW"/>
</dbReference>
<dbReference type="PaxDb" id="1435377-SUSAZ_03540"/>
<dbReference type="Proteomes" id="UP000060043">
    <property type="component" value="Chromosome"/>
</dbReference>
<dbReference type="InterPro" id="IPR041854">
    <property type="entry name" value="BFD-like_2Fe2S-bd_dom_sf"/>
</dbReference>
<evidence type="ECO:0008006" key="8">
    <source>
        <dbReference type="Google" id="ProtNLM"/>
    </source>
</evidence>
<dbReference type="Pfam" id="PF04324">
    <property type="entry name" value="Fer2_BFD"/>
    <property type="match status" value="1"/>
</dbReference>
<dbReference type="OrthoDB" id="36306at2157"/>
<dbReference type="AlphaFoldDB" id="A0A0U3FML3"/>
<feature type="domain" description="BFD-like [2Fe-2S]-binding" evidence="2">
    <location>
        <begin position="396"/>
        <end position="448"/>
    </location>
</feature>
<proteinExistence type="predicted"/>
<evidence type="ECO:0000313" key="4">
    <source>
        <dbReference type="EMBL" id="ALU28933.1"/>
    </source>
</evidence>
<dbReference type="STRING" id="1435377.SUSAZ_03540"/>
<dbReference type="InterPro" id="IPR023753">
    <property type="entry name" value="FAD/NAD-binding_dom"/>
</dbReference>
<name>A0A0U3FML3_9CREN</name>
<keyword evidence="1" id="KW-0560">Oxidoreductase</keyword>
<organism evidence="5 6">
    <name type="scientific">Sulfolobus acidocaldarius</name>
    <dbReference type="NCBI Taxonomy" id="2285"/>
    <lineage>
        <taxon>Archaea</taxon>
        <taxon>Thermoproteota</taxon>
        <taxon>Thermoprotei</taxon>
        <taxon>Sulfolobales</taxon>
        <taxon>Sulfolobaceae</taxon>
        <taxon>Sulfolobus</taxon>
    </lineage>
</organism>
<accession>A0A0U3FML3</accession>
<protein>
    <recommendedName>
        <fullName evidence="8">(2Fe-2S)-binding protein</fullName>
    </recommendedName>
</protein>
<dbReference type="RefSeq" id="WP_015385497.1">
    <property type="nucleotide sequence ID" value="NZ_BHWZ01000001.1"/>
</dbReference>
<evidence type="ECO:0000313" key="5">
    <source>
        <dbReference type="EMBL" id="ALU31659.1"/>
    </source>
</evidence>
<dbReference type="SUPFAM" id="SSF51905">
    <property type="entry name" value="FAD/NAD(P)-binding domain"/>
    <property type="match status" value="1"/>
</dbReference>
<dbReference type="PANTHER" id="PTHR42949">
    <property type="entry name" value="ANAEROBIC GLYCEROL-3-PHOSPHATE DEHYDROGENASE SUBUNIT B"/>
    <property type="match status" value="1"/>
</dbReference>
<evidence type="ECO:0000256" key="1">
    <source>
        <dbReference type="ARBA" id="ARBA00023002"/>
    </source>
</evidence>
<dbReference type="Pfam" id="PF07992">
    <property type="entry name" value="Pyr_redox_2"/>
    <property type="match status" value="1"/>
</dbReference>
<dbReference type="Gene3D" id="1.10.10.1100">
    <property type="entry name" value="BFD-like [2Fe-2S]-binding domain"/>
    <property type="match status" value="1"/>
</dbReference>
<evidence type="ECO:0000313" key="7">
    <source>
        <dbReference type="Proteomes" id="UP000065473"/>
    </source>
</evidence>
<gene>
    <name evidence="4" type="ORF">ATY89_02480</name>
    <name evidence="5" type="ORF">ATZ20_05515</name>
</gene>
<dbReference type="Proteomes" id="UP000065473">
    <property type="component" value="Chromosome"/>
</dbReference>
<dbReference type="InterPro" id="IPR007419">
    <property type="entry name" value="BFD-like_2Fe2S-bd_dom"/>
</dbReference>
<dbReference type="GeneID" id="14551300"/>
<dbReference type="InterPro" id="IPR036188">
    <property type="entry name" value="FAD/NAD-bd_sf"/>
</dbReference>
<evidence type="ECO:0000313" key="6">
    <source>
        <dbReference type="Proteomes" id="UP000060043"/>
    </source>
</evidence>
<dbReference type="InterPro" id="IPR051691">
    <property type="entry name" value="Metab_Enz_Cyan_OpOx_G3PDH"/>
</dbReference>